<accession>A0A516GW63</accession>
<evidence type="ECO:0000313" key="2">
    <source>
        <dbReference type="EMBL" id="QDO95764.1"/>
    </source>
</evidence>
<dbReference type="KEGG" id="fer:FNB15_00010"/>
<keyword evidence="3" id="KW-1185">Reference proteome</keyword>
<dbReference type="AlphaFoldDB" id="A0A516GW63"/>
<dbReference type="SUPFAM" id="SSF53474">
    <property type="entry name" value="alpha/beta-Hydrolases"/>
    <property type="match status" value="1"/>
</dbReference>
<organism evidence="2 3">
    <name type="scientific">Ferrovibrio terrae</name>
    <dbReference type="NCBI Taxonomy" id="2594003"/>
    <lineage>
        <taxon>Bacteria</taxon>
        <taxon>Pseudomonadati</taxon>
        <taxon>Pseudomonadota</taxon>
        <taxon>Alphaproteobacteria</taxon>
        <taxon>Rhodospirillales</taxon>
        <taxon>Rhodospirillaceae</taxon>
        <taxon>Ferrovibrio</taxon>
    </lineage>
</organism>
<dbReference type="PIRSF" id="PIRSF037442">
    <property type="entry name" value="UCP037442_abhydr"/>
    <property type="match status" value="1"/>
</dbReference>
<dbReference type="EMBL" id="CP041636">
    <property type="protein sequence ID" value="QDO95764.1"/>
    <property type="molecule type" value="Genomic_DNA"/>
</dbReference>
<sequence length="286" mass="31651">MTLSAATPEIIRLQRSEGTSFALQVYPAADPAAAAILIQPAMGVKAGYYAPLATALREAGYNIAVAELRGHEDSGGRKPGRDYDFGYHELLTEDWPQAVAAVKARFPAAPFYLYGHSLGGQVSAIYAAHHPQQLDGLILTAVSSVHWKLWPLPFWPYSQTAVLVSKLLGHFPGEKFKFAGREARSVIADWGRQARTGRFYFGKPARTDHDAVLATMAIPVLAISLQGDFFAPKHAMNDIVRRFPKATLTRQHLDPRAMGIEGIDHFRWVRKPQVVLPTLLDWLKSR</sequence>
<feature type="domain" description="Serine aminopeptidase S33" evidence="1">
    <location>
        <begin position="32"/>
        <end position="157"/>
    </location>
</feature>
<dbReference type="Pfam" id="PF12146">
    <property type="entry name" value="Hydrolase_4"/>
    <property type="match status" value="1"/>
</dbReference>
<dbReference type="Gene3D" id="3.40.50.1820">
    <property type="entry name" value="alpha/beta hydrolase"/>
    <property type="match status" value="1"/>
</dbReference>
<dbReference type="RefSeq" id="WP_144066745.1">
    <property type="nucleotide sequence ID" value="NZ_CP041636.1"/>
</dbReference>
<name>A0A516GW63_9PROT</name>
<evidence type="ECO:0000259" key="1">
    <source>
        <dbReference type="Pfam" id="PF12146"/>
    </source>
</evidence>
<dbReference type="InterPro" id="IPR050266">
    <property type="entry name" value="AB_hydrolase_sf"/>
</dbReference>
<evidence type="ECO:0000313" key="3">
    <source>
        <dbReference type="Proteomes" id="UP000317496"/>
    </source>
</evidence>
<dbReference type="OrthoDB" id="9785076at2"/>
<dbReference type="PANTHER" id="PTHR43798">
    <property type="entry name" value="MONOACYLGLYCEROL LIPASE"/>
    <property type="match status" value="1"/>
</dbReference>
<proteinExistence type="predicted"/>
<reference evidence="2 3" key="1">
    <citation type="submission" date="2019-07" db="EMBL/GenBank/DDBJ databases">
        <title>Genome sequencing for Ferrovibrio sp. K5.</title>
        <authorList>
            <person name="Park S.-J."/>
        </authorList>
    </citation>
    <scope>NUCLEOTIDE SEQUENCE [LARGE SCALE GENOMIC DNA]</scope>
    <source>
        <strain evidence="2 3">K5</strain>
    </source>
</reference>
<dbReference type="Proteomes" id="UP000317496">
    <property type="component" value="Chromosome"/>
</dbReference>
<dbReference type="GO" id="GO:0016787">
    <property type="term" value="F:hydrolase activity"/>
    <property type="evidence" value="ECO:0007669"/>
    <property type="project" value="UniProtKB-KW"/>
</dbReference>
<keyword evidence="2" id="KW-0378">Hydrolase</keyword>
<protein>
    <submittedName>
        <fullName evidence="2">Alpha/beta fold hydrolase</fullName>
    </submittedName>
</protein>
<dbReference type="InterPro" id="IPR017208">
    <property type="entry name" value="UCP037442_abhydr"/>
</dbReference>
<dbReference type="InterPro" id="IPR029058">
    <property type="entry name" value="AB_hydrolase_fold"/>
</dbReference>
<dbReference type="InterPro" id="IPR022742">
    <property type="entry name" value="Hydrolase_4"/>
</dbReference>
<gene>
    <name evidence="2" type="ORF">FNB15_00010</name>
</gene>